<evidence type="ECO:0000256" key="4">
    <source>
        <dbReference type="SAM" id="Phobius"/>
    </source>
</evidence>
<dbReference type="SMART" id="SM00342">
    <property type="entry name" value="HTH_ARAC"/>
    <property type="match status" value="1"/>
</dbReference>
<evidence type="ECO:0000256" key="1">
    <source>
        <dbReference type="ARBA" id="ARBA00023015"/>
    </source>
</evidence>
<evidence type="ECO:0000256" key="2">
    <source>
        <dbReference type="ARBA" id="ARBA00023125"/>
    </source>
</evidence>
<dbReference type="RefSeq" id="WP_207981060.1">
    <property type="nucleotide sequence ID" value="NZ_JAGDEL010000020.1"/>
</dbReference>
<feature type="transmembrane region" description="Helical" evidence="4">
    <location>
        <begin position="20"/>
        <end position="40"/>
    </location>
</feature>
<keyword evidence="7" id="KW-1185">Reference proteome</keyword>
<dbReference type="InterPro" id="IPR009057">
    <property type="entry name" value="Homeodomain-like_sf"/>
</dbReference>
<dbReference type="InterPro" id="IPR041522">
    <property type="entry name" value="CdaR_GGDEF"/>
</dbReference>
<keyword evidence="3" id="KW-0804">Transcription</keyword>
<dbReference type="SUPFAM" id="SSF46689">
    <property type="entry name" value="Homeodomain-like"/>
    <property type="match status" value="2"/>
</dbReference>
<evidence type="ECO:0000313" key="7">
    <source>
        <dbReference type="Proteomes" id="UP000663981"/>
    </source>
</evidence>
<evidence type="ECO:0000313" key="6">
    <source>
        <dbReference type="EMBL" id="MBO1514132.1"/>
    </source>
</evidence>
<gene>
    <name evidence="6" type="ORF">I7822_21140</name>
</gene>
<dbReference type="InterPro" id="IPR020449">
    <property type="entry name" value="Tscrpt_reg_AraC-type_HTH"/>
</dbReference>
<dbReference type="PANTHER" id="PTHR43280">
    <property type="entry name" value="ARAC-FAMILY TRANSCRIPTIONAL REGULATOR"/>
    <property type="match status" value="1"/>
</dbReference>
<dbReference type="Gene3D" id="6.10.340.10">
    <property type="match status" value="1"/>
</dbReference>
<reference evidence="6 7" key="1">
    <citation type="submission" date="2021-03" db="EMBL/GenBank/DDBJ databases">
        <title>Whole genome sequence of Metabacillus bambusae BG109.</title>
        <authorList>
            <person name="Jeong J.W."/>
        </authorList>
    </citation>
    <scope>NUCLEOTIDE SEQUENCE [LARGE SCALE GENOMIC DNA]</scope>
    <source>
        <strain evidence="6 7">BG109</strain>
    </source>
</reference>
<protein>
    <submittedName>
        <fullName evidence="6">AraC family transcriptional regulator</fullName>
    </submittedName>
</protein>
<dbReference type="Pfam" id="PF17853">
    <property type="entry name" value="GGDEF_2"/>
    <property type="match status" value="1"/>
</dbReference>
<dbReference type="InterPro" id="IPR018060">
    <property type="entry name" value="HTH_AraC"/>
</dbReference>
<keyword evidence="2" id="KW-0238">DNA-binding</keyword>
<evidence type="ECO:0000259" key="5">
    <source>
        <dbReference type="PROSITE" id="PS01124"/>
    </source>
</evidence>
<dbReference type="Gene3D" id="1.10.10.60">
    <property type="entry name" value="Homeodomain-like"/>
    <property type="match status" value="2"/>
</dbReference>
<dbReference type="Proteomes" id="UP000663981">
    <property type="component" value="Unassembled WGS sequence"/>
</dbReference>
<evidence type="ECO:0000256" key="3">
    <source>
        <dbReference type="ARBA" id="ARBA00023163"/>
    </source>
</evidence>
<name>A0ABS3N767_9BACI</name>
<organism evidence="6 7">
    <name type="scientific">Metabacillus bambusae</name>
    <dbReference type="NCBI Taxonomy" id="2795218"/>
    <lineage>
        <taxon>Bacteria</taxon>
        <taxon>Bacillati</taxon>
        <taxon>Bacillota</taxon>
        <taxon>Bacilli</taxon>
        <taxon>Bacillales</taxon>
        <taxon>Bacillaceae</taxon>
        <taxon>Metabacillus</taxon>
    </lineage>
</organism>
<keyword evidence="4" id="KW-0812">Transmembrane</keyword>
<dbReference type="EMBL" id="JAGDEL010000020">
    <property type="protein sequence ID" value="MBO1514132.1"/>
    <property type="molecule type" value="Genomic_DNA"/>
</dbReference>
<keyword evidence="4" id="KW-1133">Transmembrane helix</keyword>
<proteinExistence type="predicted"/>
<accession>A0ABS3N767</accession>
<dbReference type="PANTHER" id="PTHR43280:SF28">
    <property type="entry name" value="HTH-TYPE TRANSCRIPTIONAL ACTIVATOR RHAS"/>
    <property type="match status" value="1"/>
</dbReference>
<comment type="caution">
    <text evidence="6">The sequence shown here is derived from an EMBL/GenBank/DDBJ whole genome shotgun (WGS) entry which is preliminary data.</text>
</comment>
<dbReference type="PRINTS" id="PR00032">
    <property type="entry name" value="HTHARAC"/>
</dbReference>
<feature type="transmembrane region" description="Helical" evidence="4">
    <location>
        <begin position="299"/>
        <end position="319"/>
    </location>
</feature>
<dbReference type="PROSITE" id="PS00041">
    <property type="entry name" value="HTH_ARAC_FAMILY_1"/>
    <property type="match status" value="1"/>
</dbReference>
<dbReference type="InterPro" id="IPR018062">
    <property type="entry name" value="HTH_AraC-typ_CS"/>
</dbReference>
<feature type="domain" description="HTH araC/xylS-type" evidence="5">
    <location>
        <begin position="676"/>
        <end position="774"/>
    </location>
</feature>
<dbReference type="PROSITE" id="PS01124">
    <property type="entry name" value="HTH_ARAC_FAMILY_2"/>
    <property type="match status" value="1"/>
</dbReference>
<keyword evidence="1" id="KW-0805">Transcription regulation</keyword>
<sequence length="786" mass="91191">MLRKALLSFQFRSLLLKISICLCVLVVLPIIFICIFGNWYSQRVIQEEIDKSSLQILDQTRRLMDYQLNDIDSFSVQLANSDPVTEAVEIETLTQMEPLIHRVQYYLRDFYISSPYIDSIYIYYKNLNMIQSAITGLQSVEEFEQKDILRIFEKMDKKRKWLFSESIEKENINKSSSKVTLIRPIPLTGDANSGAIIVNLNQQVLFQSPSAQLMREGEEIWMIHPSGKYGFETRQGKSLTSTDLSELSSKINKEMTTFRAQFRDEKYSFTSVTSPQTGWKYIYLVPTKTLYSFSEVIKWFMVLLSTISIIVSIVFAIIISKRIYNPIQSLIKVINVKLNEVDLNGNVKDKGEFPYIMSAIEQFSQKEKNLEEQLQKNYPVLRQNFINNLLHERTDKHQERLIKLHKYGIQFTSYGYFVGVLRIDNYPEFIKQNNDLDQSLLRYFIQKVSEEVIIDEFHVLSVNTESSDVILICNLKTNMQTNEVQNSALTILKTISHHISFHLDITITIGIGQIVGTTGDISNSYQTAIEALELRAYKGNGSIVASWQIQATKTIDTSIFEKRKEIEESIFVALKGANFSIIIEKIDEFFIFIKRFQTYPYSLIQHNVLDLLTSIVQKTLELGLKVDLEQEFSTLYTKVIGFETLNQLETWVNDYIHKLIGSLENELKQVVPDVTEQILEYIQTNYNKEISLNGIADKLSLDPSYISRLFKQKVGMNFMEYLISLRLNSAKEMLKNNTLSVKEIGQSVGYYNTHSFIRIFKKYEGITPGKYREKQDQKLLDIKEIY</sequence>
<keyword evidence="4" id="KW-0472">Membrane</keyword>
<dbReference type="Pfam" id="PF12833">
    <property type="entry name" value="HTH_18"/>
    <property type="match status" value="1"/>
</dbReference>